<evidence type="ECO:0000256" key="6">
    <source>
        <dbReference type="ARBA" id="ARBA00023136"/>
    </source>
</evidence>
<dbReference type="GO" id="GO:0003954">
    <property type="term" value="F:NADH dehydrogenase activity"/>
    <property type="evidence" value="ECO:0007669"/>
    <property type="project" value="TreeGrafter"/>
</dbReference>
<evidence type="ECO:0000256" key="3">
    <source>
        <dbReference type="ARBA" id="ARBA00021009"/>
    </source>
</evidence>
<evidence type="ECO:0000256" key="7">
    <source>
        <dbReference type="RuleBase" id="RU000471"/>
    </source>
</evidence>
<keyword evidence="6 9" id="KW-0472">Membrane</keyword>
<dbReference type="InterPro" id="IPR001694">
    <property type="entry name" value="NADH_UbQ_OxRdtase_su1/FPO"/>
</dbReference>
<feature type="transmembrane region" description="Helical" evidence="9">
    <location>
        <begin position="170"/>
        <end position="193"/>
    </location>
</feature>
<comment type="catalytic activity">
    <reaction evidence="8">
        <text>a ubiquinone + NADH + 5 H(+)(in) = a ubiquinol + NAD(+) + 4 H(+)(out)</text>
        <dbReference type="Rhea" id="RHEA:29091"/>
        <dbReference type="Rhea" id="RHEA-COMP:9565"/>
        <dbReference type="Rhea" id="RHEA-COMP:9566"/>
        <dbReference type="ChEBI" id="CHEBI:15378"/>
        <dbReference type="ChEBI" id="CHEBI:16389"/>
        <dbReference type="ChEBI" id="CHEBI:17976"/>
        <dbReference type="ChEBI" id="CHEBI:57540"/>
        <dbReference type="ChEBI" id="CHEBI:57945"/>
        <dbReference type="EC" id="7.1.1.2"/>
    </reaction>
</comment>
<geneLocation type="mitochondrion" evidence="10"/>
<keyword evidence="7" id="KW-0520">NAD</keyword>
<feature type="transmembrane region" description="Helical" evidence="9">
    <location>
        <begin position="143"/>
        <end position="164"/>
    </location>
</feature>
<dbReference type="GO" id="GO:0008137">
    <property type="term" value="F:NADH dehydrogenase (ubiquinone) activity"/>
    <property type="evidence" value="ECO:0007669"/>
    <property type="project" value="UniProtKB-EC"/>
</dbReference>
<dbReference type="PANTHER" id="PTHR11432">
    <property type="entry name" value="NADH DEHYDROGENASE SUBUNIT 1"/>
    <property type="match status" value="1"/>
</dbReference>
<feature type="transmembrane region" description="Helical" evidence="9">
    <location>
        <begin position="98"/>
        <end position="122"/>
    </location>
</feature>
<sequence>MDVAAVYGASFVMILLSVAYYILIERKILGAIQTRHGPNKPSLAGVLLPLADGLKLILKEVSLPSVVNSSLFLLGPLLIFLIYFFSWAVVPYQNGYAFMYWGCLLFLCCCGVSVFGVIVCGWSSGGSYSLLGGVRASAQSVSYEAVFGTALYCPLIFVGSFDFYEVDGLSVIYSFCMGEVVLIWFVSCIAELNRVPFDFVEGESELVSGYMVEYGGVGFTLLILGEYGALIVVSMVTSYLFFGGLLDVKFFSIFTVLGGVVVSLVFIFLRGCLPRYRYDKLMSFCWTLLLPLISGMLLLSIAFSV</sequence>
<name>A0A8K0Z4J4_9BIVA</name>
<dbReference type="Pfam" id="PF00146">
    <property type="entry name" value="NADHdh"/>
    <property type="match status" value="1"/>
</dbReference>
<organism evidence="10">
    <name type="scientific">Gari togata</name>
    <dbReference type="NCBI Taxonomy" id="2774046"/>
    <lineage>
        <taxon>Eukaryota</taxon>
        <taxon>Metazoa</taxon>
        <taxon>Spiralia</taxon>
        <taxon>Lophotrochozoa</taxon>
        <taxon>Mollusca</taxon>
        <taxon>Bivalvia</taxon>
        <taxon>Autobranchia</taxon>
        <taxon>Heteroconchia</taxon>
        <taxon>Euheterodonta</taxon>
        <taxon>Imparidentia</taxon>
        <taxon>Neoheterodontei</taxon>
        <taxon>Cardiida</taxon>
        <taxon>Tellinoidea</taxon>
        <taxon>Psammobiidae</taxon>
        <taxon>Gari</taxon>
    </lineage>
</organism>
<keyword evidence="8" id="KW-0830">Ubiquinone</keyword>
<dbReference type="EMBL" id="MN164429">
    <property type="protein sequence ID" value="QNV49106.1"/>
    <property type="molecule type" value="Genomic_DNA"/>
</dbReference>
<reference evidence="10" key="1">
    <citation type="submission" date="2019-07" db="EMBL/GenBank/DDBJ databases">
        <authorList>
            <person name="Sun S."/>
            <person name="Li Q."/>
        </authorList>
    </citation>
    <scope>NUCLEOTIDE SEQUENCE</scope>
</reference>
<keyword evidence="5 9" id="KW-1133">Transmembrane helix</keyword>
<feature type="transmembrane region" description="Helical" evidence="9">
    <location>
        <begin position="281"/>
        <end position="303"/>
    </location>
</feature>
<evidence type="ECO:0000256" key="9">
    <source>
        <dbReference type="SAM" id="Phobius"/>
    </source>
</evidence>
<proteinExistence type="inferred from homology"/>
<accession>A0A8K0Z4J4</accession>
<evidence type="ECO:0000256" key="2">
    <source>
        <dbReference type="ARBA" id="ARBA00010535"/>
    </source>
</evidence>
<evidence type="ECO:0000256" key="1">
    <source>
        <dbReference type="ARBA" id="ARBA00004141"/>
    </source>
</evidence>
<evidence type="ECO:0000313" key="10">
    <source>
        <dbReference type="EMBL" id="QNV49106.1"/>
    </source>
</evidence>
<keyword evidence="8 10" id="KW-0496">Mitochondrion</keyword>
<feature type="transmembrane region" description="Helical" evidence="9">
    <location>
        <begin position="248"/>
        <end position="269"/>
    </location>
</feature>
<dbReference type="PROSITE" id="PS00668">
    <property type="entry name" value="COMPLEX1_ND1_2"/>
    <property type="match status" value="1"/>
</dbReference>
<dbReference type="AlphaFoldDB" id="A0A8K0Z4J4"/>
<feature type="transmembrane region" description="Helical" evidence="9">
    <location>
        <begin position="71"/>
        <end position="92"/>
    </location>
</feature>
<comment type="similarity">
    <text evidence="2 7">Belongs to the complex I subunit 1 family.</text>
</comment>
<evidence type="ECO:0000256" key="8">
    <source>
        <dbReference type="RuleBase" id="RU000473"/>
    </source>
</evidence>
<dbReference type="EC" id="7.1.1.2" evidence="8"/>
<gene>
    <name evidence="10" type="primary">ND1</name>
</gene>
<feature type="transmembrane region" description="Helical" evidence="9">
    <location>
        <begin position="6"/>
        <end position="24"/>
    </location>
</feature>
<evidence type="ECO:0000256" key="4">
    <source>
        <dbReference type="ARBA" id="ARBA00022692"/>
    </source>
</evidence>
<comment type="subcellular location">
    <subcellularLocation>
        <location evidence="1">Membrane</location>
        <topology evidence="1">Multi-pass membrane protein</topology>
    </subcellularLocation>
    <subcellularLocation>
        <location evidence="7">Mitochondrion inner membrane</location>
        <topology evidence="7">Multi-pass membrane protein</topology>
    </subcellularLocation>
</comment>
<evidence type="ECO:0000256" key="5">
    <source>
        <dbReference type="ARBA" id="ARBA00022989"/>
    </source>
</evidence>
<dbReference type="GO" id="GO:0009060">
    <property type="term" value="P:aerobic respiration"/>
    <property type="evidence" value="ECO:0007669"/>
    <property type="project" value="TreeGrafter"/>
</dbReference>
<keyword evidence="4 7" id="KW-0812">Transmembrane</keyword>
<dbReference type="GO" id="GO:0005743">
    <property type="term" value="C:mitochondrial inner membrane"/>
    <property type="evidence" value="ECO:0007669"/>
    <property type="project" value="UniProtKB-SubCell"/>
</dbReference>
<dbReference type="PANTHER" id="PTHR11432:SF3">
    <property type="entry name" value="NADH-UBIQUINONE OXIDOREDUCTASE CHAIN 1"/>
    <property type="match status" value="1"/>
</dbReference>
<dbReference type="InterPro" id="IPR018086">
    <property type="entry name" value="NADH_UbQ_OxRdtase_su1_CS"/>
</dbReference>
<protein>
    <recommendedName>
        <fullName evidence="3 8">NADH-ubiquinone oxidoreductase chain 1</fullName>
        <ecNumber evidence="8">7.1.1.2</ecNumber>
    </recommendedName>
</protein>
<feature type="transmembrane region" description="Helical" evidence="9">
    <location>
        <begin position="214"/>
        <end position="242"/>
    </location>
</feature>